<dbReference type="InterPro" id="IPR036661">
    <property type="entry name" value="Luciferase-like_sf"/>
</dbReference>
<dbReference type="Proteomes" id="UP000587002">
    <property type="component" value="Unassembled WGS sequence"/>
</dbReference>
<dbReference type="SUPFAM" id="SSF51679">
    <property type="entry name" value="Bacterial luciferase-like"/>
    <property type="match status" value="1"/>
</dbReference>
<accession>A0A853APQ4</accession>
<reference evidence="6 7" key="1">
    <citation type="submission" date="2020-07" db="EMBL/GenBank/DDBJ databases">
        <title>Sequencing the genomes of 1000 actinobacteria strains.</title>
        <authorList>
            <person name="Klenk H.-P."/>
        </authorList>
    </citation>
    <scope>NUCLEOTIDE SEQUENCE [LARGE SCALE GENOMIC DNA]</scope>
    <source>
        <strain evidence="6 7">DSM 44065</strain>
    </source>
</reference>
<dbReference type="GO" id="GO:0046306">
    <property type="term" value="P:alkanesulfonate catabolic process"/>
    <property type="evidence" value="ECO:0007669"/>
    <property type="project" value="TreeGrafter"/>
</dbReference>
<evidence type="ECO:0000256" key="3">
    <source>
        <dbReference type="ARBA" id="ARBA00023002"/>
    </source>
</evidence>
<dbReference type="InterPro" id="IPR050172">
    <property type="entry name" value="SsuD_RutA_monooxygenase"/>
</dbReference>
<organism evidence="6 7">
    <name type="scientific">Saccharopolyspora hordei</name>
    <dbReference type="NCBI Taxonomy" id="1838"/>
    <lineage>
        <taxon>Bacteria</taxon>
        <taxon>Bacillati</taxon>
        <taxon>Actinomycetota</taxon>
        <taxon>Actinomycetes</taxon>
        <taxon>Pseudonocardiales</taxon>
        <taxon>Pseudonocardiaceae</taxon>
        <taxon>Saccharopolyspora</taxon>
    </lineage>
</organism>
<evidence type="ECO:0000313" key="6">
    <source>
        <dbReference type="EMBL" id="NYI82321.1"/>
    </source>
</evidence>
<dbReference type="GO" id="GO:0008726">
    <property type="term" value="F:alkanesulfonate monooxygenase activity"/>
    <property type="evidence" value="ECO:0007669"/>
    <property type="project" value="TreeGrafter"/>
</dbReference>
<name>A0A853APQ4_9PSEU</name>
<dbReference type="RefSeq" id="WP_179718018.1">
    <property type="nucleotide sequence ID" value="NZ_BAABFH010000001.1"/>
</dbReference>
<dbReference type="AlphaFoldDB" id="A0A853APQ4"/>
<dbReference type="Pfam" id="PF00296">
    <property type="entry name" value="Bac_luciferase"/>
    <property type="match status" value="1"/>
</dbReference>
<dbReference type="EMBL" id="JACCFJ010000001">
    <property type="protein sequence ID" value="NYI82321.1"/>
    <property type="molecule type" value="Genomic_DNA"/>
</dbReference>
<keyword evidence="3" id="KW-0560">Oxidoreductase</keyword>
<evidence type="ECO:0000256" key="1">
    <source>
        <dbReference type="ARBA" id="ARBA00022630"/>
    </source>
</evidence>
<evidence type="ECO:0000256" key="4">
    <source>
        <dbReference type="ARBA" id="ARBA00023033"/>
    </source>
</evidence>
<protein>
    <submittedName>
        <fullName evidence="6">Alkanesulfonate monooxygenase SsuD/methylene tetrahydromethanopterin reductase-like flavin-dependent oxidoreductase (Luciferase family)</fullName>
    </submittedName>
</protein>
<feature type="domain" description="Luciferase-like" evidence="5">
    <location>
        <begin position="13"/>
        <end position="231"/>
    </location>
</feature>
<dbReference type="PANTHER" id="PTHR42847:SF4">
    <property type="entry name" value="ALKANESULFONATE MONOOXYGENASE-RELATED"/>
    <property type="match status" value="1"/>
</dbReference>
<dbReference type="Gene3D" id="3.20.20.30">
    <property type="entry name" value="Luciferase-like domain"/>
    <property type="match status" value="1"/>
</dbReference>
<comment type="caution">
    <text evidence="6">The sequence shown here is derived from an EMBL/GenBank/DDBJ whole genome shotgun (WGS) entry which is preliminary data.</text>
</comment>
<evidence type="ECO:0000259" key="5">
    <source>
        <dbReference type="Pfam" id="PF00296"/>
    </source>
</evidence>
<evidence type="ECO:0000256" key="2">
    <source>
        <dbReference type="ARBA" id="ARBA00022643"/>
    </source>
</evidence>
<gene>
    <name evidence="6" type="ORF">HNR68_000951</name>
</gene>
<keyword evidence="1" id="KW-0285">Flavoprotein</keyword>
<keyword evidence="2" id="KW-0288">FMN</keyword>
<keyword evidence="4 6" id="KW-0503">Monooxygenase</keyword>
<evidence type="ECO:0000313" key="7">
    <source>
        <dbReference type="Proteomes" id="UP000587002"/>
    </source>
</evidence>
<dbReference type="InterPro" id="IPR011251">
    <property type="entry name" value="Luciferase-like_dom"/>
</dbReference>
<keyword evidence="7" id="KW-1185">Reference proteome</keyword>
<proteinExistence type="predicted"/>
<dbReference type="PANTHER" id="PTHR42847">
    <property type="entry name" value="ALKANESULFONATE MONOOXYGENASE"/>
    <property type="match status" value="1"/>
</dbReference>
<sequence>MTIDIGIYLPDPPGAEVREAAYHAVDVELDSVWCGDHLADGVAVLDGMLALATAAAVTECLDIGFAVYLPALRPHVVAAKQIATLQHLTGGDRLHLGIGVGEHGSGFAGAGADPATRGARTDEFLQLLPALLAGEPTELPGGPTVQLAPPVPAPPLWVGGSSGAALRRAARFGDGWFAALHAPEEVSSTAARLRELADQHGRPAPRLAAAVPGALTARPDPTLAEGLAREVAASHGVPVEQARRCVVAGTPAQVAERLAAYAEAGVEKVAVAVSGDWHRGCELLGEARRILEAGSLGDAGDRHHGDR</sequence>